<feature type="non-terminal residue" evidence="1">
    <location>
        <position position="133"/>
    </location>
</feature>
<organism evidence="1 2">
    <name type="scientific">bacterium (Candidatus Ratteibacteria) CG15_BIG_FIL_POST_REV_8_21_14_020_41_12</name>
    <dbReference type="NCBI Taxonomy" id="2014291"/>
    <lineage>
        <taxon>Bacteria</taxon>
        <taxon>Candidatus Ratteibacteria</taxon>
    </lineage>
</organism>
<dbReference type="AlphaFoldDB" id="A0A2M7GYY7"/>
<protein>
    <submittedName>
        <fullName evidence="1">Uncharacterized protein</fullName>
    </submittedName>
</protein>
<proteinExistence type="predicted"/>
<dbReference type="EMBL" id="PFFY01000148">
    <property type="protein sequence ID" value="PIW33702.1"/>
    <property type="molecule type" value="Genomic_DNA"/>
</dbReference>
<comment type="caution">
    <text evidence="1">The sequence shown here is derived from an EMBL/GenBank/DDBJ whole genome shotgun (WGS) entry which is preliminary data.</text>
</comment>
<accession>A0A2M7GYY7</accession>
<name>A0A2M7GYY7_9BACT</name>
<evidence type="ECO:0000313" key="1">
    <source>
        <dbReference type="EMBL" id="PIW33702.1"/>
    </source>
</evidence>
<evidence type="ECO:0000313" key="2">
    <source>
        <dbReference type="Proteomes" id="UP000230025"/>
    </source>
</evidence>
<dbReference type="Proteomes" id="UP000230025">
    <property type="component" value="Unassembled WGS sequence"/>
</dbReference>
<feature type="non-terminal residue" evidence="1">
    <location>
        <position position="1"/>
    </location>
</feature>
<sequence length="133" mass="15527">HFRLSNAIPFYKILSVADATHLELFSAYGSNDATGQAYTIFQHIYSLASDCREIIKIVYDFPMQEKSVEWIERNDPDRSLNGKPLYWTDRGLDSSNYRQIEVYPMPDDNYVIRYSYWKTITDLSANADTPLIR</sequence>
<dbReference type="InterPro" id="IPR056209">
    <property type="entry name" value="SU10_adaptor"/>
</dbReference>
<reference evidence="2" key="1">
    <citation type="submission" date="2017-09" db="EMBL/GenBank/DDBJ databases">
        <title>Depth-based differentiation of microbial function through sediment-hosted aquifers and enrichment of novel symbionts in the deep terrestrial subsurface.</title>
        <authorList>
            <person name="Probst A.J."/>
            <person name="Ladd B."/>
            <person name="Jarett J.K."/>
            <person name="Geller-Mcgrath D.E."/>
            <person name="Sieber C.M.K."/>
            <person name="Emerson J.B."/>
            <person name="Anantharaman K."/>
            <person name="Thomas B.C."/>
            <person name="Malmstrom R."/>
            <person name="Stieglmeier M."/>
            <person name="Klingl A."/>
            <person name="Woyke T."/>
            <person name="Ryan C.M."/>
            <person name="Banfield J.F."/>
        </authorList>
    </citation>
    <scope>NUCLEOTIDE SEQUENCE [LARGE SCALE GENOMIC DNA]</scope>
</reference>
<gene>
    <name evidence="1" type="ORF">COW28_03170</name>
</gene>
<dbReference type="Pfam" id="PF24175">
    <property type="entry name" value="SU10_adaptor"/>
    <property type="match status" value="1"/>
</dbReference>